<protein>
    <submittedName>
        <fullName evidence="8">Tyrosine-type recombinase/integrase</fullName>
    </submittedName>
</protein>
<dbReference type="InterPro" id="IPR050808">
    <property type="entry name" value="Phage_Integrase"/>
</dbReference>
<dbReference type="InterPro" id="IPR011010">
    <property type="entry name" value="DNA_brk_join_enz"/>
</dbReference>
<dbReference type="Gene3D" id="1.10.443.10">
    <property type="entry name" value="Intergrase catalytic core"/>
    <property type="match status" value="1"/>
</dbReference>
<evidence type="ECO:0000256" key="2">
    <source>
        <dbReference type="ARBA" id="ARBA00022908"/>
    </source>
</evidence>
<dbReference type="PANTHER" id="PTHR30629:SF2">
    <property type="entry name" value="PROPHAGE INTEGRASE INTS-RELATED"/>
    <property type="match status" value="1"/>
</dbReference>
<feature type="domain" description="Core-binding (CB)" evidence="7">
    <location>
        <begin position="59"/>
        <end position="139"/>
    </location>
</feature>
<dbReference type="InterPro" id="IPR044068">
    <property type="entry name" value="CB"/>
</dbReference>
<evidence type="ECO:0000259" key="7">
    <source>
        <dbReference type="PROSITE" id="PS51900"/>
    </source>
</evidence>
<gene>
    <name evidence="8" type="ORF">GCM10022267_89910</name>
</gene>
<name>A0ABP7CEV7_9PSEU</name>
<dbReference type="Pfam" id="PF14659">
    <property type="entry name" value="Phage_int_SAM_3"/>
    <property type="match status" value="1"/>
</dbReference>
<accession>A0ABP7CEV7</accession>
<dbReference type="InterPro" id="IPR004107">
    <property type="entry name" value="Integrase_SAM-like_N"/>
</dbReference>
<evidence type="ECO:0000256" key="1">
    <source>
        <dbReference type="ARBA" id="ARBA00008857"/>
    </source>
</evidence>
<comment type="caution">
    <text evidence="8">The sequence shown here is derived from an EMBL/GenBank/DDBJ whole genome shotgun (WGS) entry which is preliminary data.</text>
</comment>
<evidence type="ECO:0000256" key="3">
    <source>
        <dbReference type="ARBA" id="ARBA00023125"/>
    </source>
</evidence>
<feature type="compositionally biased region" description="Basic residues" evidence="6">
    <location>
        <begin position="294"/>
        <end position="308"/>
    </location>
</feature>
<dbReference type="PANTHER" id="PTHR30629">
    <property type="entry name" value="PROPHAGE INTEGRASE"/>
    <property type="match status" value="1"/>
</dbReference>
<keyword evidence="3 5" id="KW-0238">DNA-binding</keyword>
<feature type="region of interest" description="Disordered" evidence="6">
    <location>
        <begin position="294"/>
        <end position="361"/>
    </location>
</feature>
<evidence type="ECO:0000313" key="9">
    <source>
        <dbReference type="Proteomes" id="UP001500711"/>
    </source>
</evidence>
<organism evidence="8 9">
    <name type="scientific">Lentzea roselyniae</name>
    <dbReference type="NCBI Taxonomy" id="531940"/>
    <lineage>
        <taxon>Bacteria</taxon>
        <taxon>Bacillati</taxon>
        <taxon>Actinomycetota</taxon>
        <taxon>Actinomycetes</taxon>
        <taxon>Pseudonocardiales</taxon>
        <taxon>Pseudonocardiaceae</taxon>
        <taxon>Lentzea</taxon>
    </lineage>
</organism>
<keyword evidence="9" id="KW-1185">Reference proteome</keyword>
<dbReference type="Gene3D" id="1.10.150.130">
    <property type="match status" value="1"/>
</dbReference>
<dbReference type="InterPro" id="IPR010998">
    <property type="entry name" value="Integrase_recombinase_N"/>
</dbReference>
<dbReference type="EMBL" id="BAABBE010000077">
    <property type="protein sequence ID" value="GAA3689136.1"/>
    <property type="molecule type" value="Genomic_DNA"/>
</dbReference>
<dbReference type="InterPro" id="IPR013762">
    <property type="entry name" value="Integrase-like_cat_sf"/>
</dbReference>
<keyword evidence="4" id="KW-0233">DNA recombination</keyword>
<feature type="compositionally biased region" description="Basic and acidic residues" evidence="6">
    <location>
        <begin position="309"/>
        <end position="318"/>
    </location>
</feature>
<comment type="similarity">
    <text evidence="1">Belongs to the 'phage' integrase family.</text>
</comment>
<reference evidence="9" key="1">
    <citation type="journal article" date="2019" name="Int. J. Syst. Evol. Microbiol.">
        <title>The Global Catalogue of Microorganisms (GCM) 10K type strain sequencing project: providing services to taxonomists for standard genome sequencing and annotation.</title>
        <authorList>
            <consortium name="The Broad Institute Genomics Platform"/>
            <consortium name="The Broad Institute Genome Sequencing Center for Infectious Disease"/>
            <person name="Wu L."/>
            <person name="Ma J."/>
        </authorList>
    </citation>
    <scope>NUCLEOTIDE SEQUENCE [LARGE SCALE GENOMIC DNA]</scope>
    <source>
        <strain evidence="9">JCM 17494</strain>
    </source>
</reference>
<dbReference type="RefSeq" id="WP_346137256.1">
    <property type="nucleotide sequence ID" value="NZ_BAABBE010000077.1"/>
</dbReference>
<keyword evidence="2" id="KW-0229">DNA integration</keyword>
<sequence>MAWTEQIGTQSWRVRYRTGDGHTASISGFTTQRAADNYAADIECDQRRNTWFEPTRGRTTVAEWVTTWFAALDLDPRTIDNYRSVLRCHILLRWGATPLGAITTLGVNKWISDLRQLGYANTTIATIVKVLSMILTDAPDEHLIPTNPIRRYRRRGRRSHRIERKRVWATPTEVLRIAEQAAALGGETAGLLIITAAWTGCRWGELTGLRRDNIDLNRGVLIIDPRTGALHESAHTRWLGSPKTPSSARTITLPPFLITMLRKHLERHDNEFVFTAESGTWLWRSTFIRRVLKPRGQRQRRATAPRRPRSADPPRPDVPRTPAQPQDLAHRRRRTRNRPSTTPRTPPTQPEFVKVNEASGC</sequence>
<evidence type="ECO:0000256" key="5">
    <source>
        <dbReference type="PROSITE-ProRule" id="PRU01248"/>
    </source>
</evidence>
<evidence type="ECO:0000256" key="4">
    <source>
        <dbReference type="ARBA" id="ARBA00023172"/>
    </source>
</evidence>
<evidence type="ECO:0000313" key="8">
    <source>
        <dbReference type="EMBL" id="GAA3689136.1"/>
    </source>
</evidence>
<dbReference type="PROSITE" id="PS51900">
    <property type="entry name" value="CB"/>
    <property type="match status" value="1"/>
</dbReference>
<evidence type="ECO:0000256" key="6">
    <source>
        <dbReference type="SAM" id="MobiDB-lite"/>
    </source>
</evidence>
<dbReference type="SUPFAM" id="SSF56349">
    <property type="entry name" value="DNA breaking-rejoining enzymes"/>
    <property type="match status" value="1"/>
</dbReference>
<dbReference type="Proteomes" id="UP001500711">
    <property type="component" value="Unassembled WGS sequence"/>
</dbReference>
<proteinExistence type="inferred from homology"/>